<reference evidence="2 3" key="1">
    <citation type="submission" date="2021-11" db="EMBL/GenBank/DDBJ databases">
        <title>Black yeast isolated from Biological Soil Crust.</title>
        <authorList>
            <person name="Kurbessoian T."/>
        </authorList>
    </citation>
    <scope>NUCLEOTIDE SEQUENCE [LARGE SCALE GENOMIC DNA]</scope>
    <source>
        <strain evidence="2 3">CCFEE 5522</strain>
    </source>
</reference>
<keyword evidence="3" id="KW-1185">Reference proteome</keyword>
<feature type="region of interest" description="Disordered" evidence="1">
    <location>
        <begin position="1"/>
        <end position="25"/>
    </location>
</feature>
<dbReference type="AlphaFoldDB" id="A0AAV9JPR4"/>
<dbReference type="EMBL" id="JAVFHQ010000010">
    <property type="protein sequence ID" value="KAK4547601.1"/>
    <property type="molecule type" value="Genomic_DNA"/>
</dbReference>
<name>A0AAV9JPR4_9PEZI</name>
<evidence type="ECO:0000256" key="1">
    <source>
        <dbReference type="SAM" id="MobiDB-lite"/>
    </source>
</evidence>
<comment type="caution">
    <text evidence="2">The sequence shown here is derived from an EMBL/GenBank/DDBJ whole genome shotgun (WGS) entry which is preliminary data.</text>
</comment>
<evidence type="ECO:0000313" key="2">
    <source>
        <dbReference type="EMBL" id="KAK4547601.1"/>
    </source>
</evidence>
<organism evidence="2 3">
    <name type="scientific">Oleoguttula mirabilis</name>
    <dbReference type="NCBI Taxonomy" id="1507867"/>
    <lineage>
        <taxon>Eukaryota</taxon>
        <taxon>Fungi</taxon>
        <taxon>Dikarya</taxon>
        <taxon>Ascomycota</taxon>
        <taxon>Pezizomycotina</taxon>
        <taxon>Dothideomycetes</taxon>
        <taxon>Dothideomycetidae</taxon>
        <taxon>Mycosphaerellales</taxon>
        <taxon>Teratosphaeriaceae</taxon>
        <taxon>Oleoguttula</taxon>
    </lineage>
</organism>
<sequence>MARKRRGKQRAPDESSVSPAPTRSAEVHEAPCHLLGLPNELLLPIIQQVTLQSSTGSPIRIDEAVGSTKPSVNTLYGEIGYRQGTEPLLQPAIAGVCRFLRQEALPLFYDQNIFYTRIDRASLRAVRHWLDCIGEANAMTLSPLVLHDTRLSWNSCYCDVVETVEWLMDALNESPYTLAVRVATGMLVLERFAGAFTLQIRLDAPEQVEAEGDWEGAKDWVRRVGFDCQPLSRAAISR</sequence>
<dbReference type="Proteomes" id="UP001324427">
    <property type="component" value="Unassembled WGS sequence"/>
</dbReference>
<evidence type="ECO:0000313" key="3">
    <source>
        <dbReference type="Proteomes" id="UP001324427"/>
    </source>
</evidence>
<accession>A0AAV9JPR4</accession>
<gene>
    <name evidence="2" type="ORF">LTR36_000558</name>
</gene>
<proteinExistence type="predicted"/>
<protein>
    <submittedName>
        <fullName evidence="2">Uncharacterized protein</fullName>
    </submittedName>
</protein>